<feature type="compositionally biased region" description="Acidic residues" evidence="1">
    <location>
        <begin position="51"/>
        <end position="68"/>
    </location>
</feature>
<reference evidence="3 4" key="1">
    <citation type="journal article" date="2017" name="PLoS Biol.">
        <title>The sea cucumber genome provides insights into morphological evolution and visceral regeneration.</title>
        <authorList>
            <person name="Zhang X."/>
            <person name="Sun L."/>
            <person name="Yuan J."/>
            <person name="Sun Y."/>
            <person name="Gao Y."/>
            <person name="Zhang L."/>
            <person name="Li S."/>
            <person name="Dai H."/>
            <person name="Hamel J.F."/>
            <person name="Liu C."/>
            <person name="Yu Y."/>
            <person name="Liu S."/>
            <person name="Lin W."/>
            <person name="Guo K."/>
            <person name="Jin S."/>
            <person name="Xu P."/>
            <person name="Storey K.B."/>
            <person name="Huan P."/>
            <person name="Zhang T."/>
            <person name="Zhou Y."/>
            <person name="Zhang J."/>
            <person name="Lin C."/>
            <person name="Li X."/>
            <person name="Xing L."/>
            <person name="Huo D."/>
            <person name="Sun M."/>
            <person name="Wang L."/>
            <person name="Mercier A."/>
            <person name="Li F."/>
            <person name="Yang H."/>
            <person name="Xiang J."/>
        </authorList>
    </citation>
    <scope>NUCLEOTIDE SEQUENCE [LARGE SCALE GENOMIC DNA]</scope>
    <source>
        <strain evidence="3">Shaxun</strain>
        <tissue evidence="3">Muscle</tissue>
    </source>
</reference>
<comment type="caution">
    <text evidence="3">The sequence shown here is derived from an EMBL/GenBank/DDBJ whole genome shotgun (WGS) entry which is preliminary data.</text>
</comment>
<dbReference type="Pfam" id="PF13180">
    <property type="entry name" value="PDZ_2"/>
    <property type="match status" value="1"/>
</dbReference>
<dbReference type="OrthoDB" id="419189at2759"/>
<proteinExistence type="predicted"/>
<dbReference type="Gene3D" id="2.30.42.10">
    <property type="match status" value="1"/>
</dbReference>
<dbReference type="Proteomes" id="UP000230750">
    <property type="component" value="Unassembled WGS sequence"/>
</dbReference>
<evidence type="ECO:0000313" key="4">
    <source>
        <dbReference type="Proteomes" id="UP000230750"/>
    </source>
</evidence>
<organism evidence="3 4">
    <name type="scientific">Stichopus japonicus</name>
    <name type="common">Sea cucumber</name>
    <dbReference type="NCBI Taxonomy" id="307972"/>
    <lineage>
        <taxon>Eukaryota</taxon>
        <taxon>Metazoa</taxon>
        <taxon>Echinodermata</taxon>
        <taxon>Eleutherozoa</taxon>
        <taxon>Echinozoa</taxon>
        <taxon>Holothuroidea</taxon>
        <taxon>Aspidochirotacea</taxon>
        <taxon>Aspidochirotida</taxon>
        <taxon>Stichopodidae</taxon>
        <taxon>Apostichopus</taxon>
    </lineage>
</organism>
<feature type="region of interest" description="Disordered" evidence="1">
    <location>
        <begin position="48"/>
        <end position="68"/>
    </location>
</feature>
<evidence type="ECO:0000259" key="2">
    <source>
        <dbReference type="PROSITE" id="PS50106"/>
    </source>
</evidence>
<protein>
    <recommendedName>
        <fullName evidence="2">PDZ domain-containing protein</fullName>
    </recommendedName>
</protein>
<dbReference type="EMBL" id="MRZV01000859">
    <property type="protein sequence ID" value="PIK43327.1"/>
    <property type="molecule type" value="Genomic_DNA"/>
</dbReference>
<dbReference type="STRING" id="307972.A0A2G8K5N0"/>
<gene>
    <name evidence="3" type="ORF">BSL78_19820</name>
</gene>
<evidence type="ECO:0000313" key="3">
    <source>
        <dbReference type="EMBL" id="PIK43327.1"/>
    </source>
</evidence>
<dbReference type="AlphaFoldDB" id="A0A2G8K5N0"/>
<dbReference type="InterPro" id="IPR036034">
    <property type="entry name" value="PDZ_sf"/>
</dbReference>
<accession>A0A2G8K5N0</accession>
<name>A0A2G8K5N0_STIJA</name>
<dbReference type="SMART" id="SM00228">
    <property type="entry name" value="PDZ"/>
    <property type="match status" value="1"/>
</dbReference>
<dbReference type="SUPFAM" id="SSF50156">
    <property type="entry name" value="PDZ domain-like"/>
    <property type="match status" value="1"/>
</dbReference>
<feature type="domain" description="PDZ" evidence="2">
    <location>
        <begin position="75"/>
        <end position="161"/>
    </location>
</feature>
<dbReference type="InterPro" id="IPR001478">
    <property type="entry name" value="PDZ"/>
</dbReference>
<dbReference type="PANTHER" id="PTHR33332">
    <property type="entry name" value="REVERSE TRANSCRIPTASE DOMAIN-CONTAINING PROTEIN"/>
    <property type="match status" value="1"/>
</dbReference>
<sequence length="425" mass="48190">MLEWEARVLWSLSHGFASELLISPATFIDGHIWCSKRFLKAKDIGQINNNGDEEEEEEEEEQHHEEEEERVFENNIRIRNPDTRFADGGIKLGIHLRKGEHGFRVHKIIPGGLMDSENAIRENDLIVRVGDVEVTALSLPDLIDLFWESDINATLNLTIIRKSDDETDSGYLTYETRTLSFHINPKENTVSFERNVTVSSGRYQCFRPEDSSSQLYIDWKVLWKIQKCQQIAGPFSYLIRHIETRKFLCCTGNAVSMCAGDFNPGLSINADDRWFTREDKYFESLTNPASSAFPMVAVSKLEECLSKVQAWMSTNFLKLNADKTEVMVFGFRAQLVKFNLPSVTVAGVDVPVQTNPVRNLGVMFDSGMTMSAQVTTTIRSANYHLNNISRARKMLTTEAAKLAVHTLVTSRLDYCNSLLIGVNKS</sequence>
<dbReference type="PROSITE" id="PS50106">
    <property type="entry name" value="PDZ"/>
    <property type="match status" value="1"/>
</dbReference>
<evidence type="ECO:0000256" key="1">
    <source>
        <dbReference type="SAM" id="MobiDB-lite"/>
    </source>
</evidence>
<keyword evidence="4" id="KW-1185">Reference proteome</keyword>